<dbReference type="SUPFAM" id="SSF49777">
    <property type="entry name" value="PEBP-like"/>
    <property type="match status" value="1"/>
</dbReference>
<dbReference type="PANTHER" id="PTHR11362">
    <property type="entry name" value="PHOSPHATIDYLETHANOLAMINE-BINDING PROTEIN"/>
    <property type="match status" value="1"/>
</dbReference>
<dbReference type="AlphaFoldDB" id="A0ABC8IWM9"/>
<protein>
    <recommendedName>
        <fullName evidence="3">Terminal flower 1</fullName>
    </recommendedName>
</protein>
<sequence>MENMGARVIEPLIMGRVVGDVLDFFTPTIKMNVSYNKKQVSNGHELFPSSVSSKPRVEIHGGDLRSFFTLVMIDPDVPGKEVVSYELPRPNIGIHRFVFVLFKQKQRRVIFPNIPSRDHFNTRKFATEYDLGLPVAAVFFNAQRETAARRR</sequence>
<keyword evidence="2" id="KW-1185">Reference proteome</keyword>
<comment type="caution">
    <text evidence="1">The sequence shown here is derived from an EMBL/GenBank/DDBJ whole genome shotgun (WGS) entry which is preliminary data.</text>
</comment>
<proteinExistence type="predicted"/>
<dbReference type="InterPro" id="IPR036610">
    <property type="entry name" value="PEBP-like_sf"/>
</dbReference>
<dbReference type="PANTHER" id="PTHR11362:SF13">
    <property type="entry name" value="PROTEIN TERMINAL FLOWER 1"/>
    <property type="match status" value="1"/>
</dbReference>
<evidence type="ECO:0008006" key="3">
    <source>
        <dbReference type="Google" id="ProtNLM"/>
    </source>
</evidence>
<name>A0ABC8IWM9_ERUVS</name>
<gene>
    <name evidence="1" type="ORF">ERUC_LOCUS3766</name>
</gene>
<evidence type="ECO:0000313" key="2">
    <source>
        <dbReference type="Proteomes" id="UP001642260"/>
    </source>
</evidence>
<dbReference type="Gene3D" id="3.90.280.10">
    <property type="entry name" value="PEBP-like"/>
    <property type="match status" value="2"/>
</dbReference>
<organism evidence="1 2">
    <name type="scientific">Eruca vesicaria subsp. sativa</name>
    <name type="common">Garden rocket</name>
    <name type="synonym">Eruca sativa</name>
    <dbReference type="NCBI Taxonomy" id="29727"/>
    <lineage>
        <taxon>Eukaryota</taxon>
        <taxon>Viridiplantae</taxon>
        <taxon>Streptophyta</taxon>
        <taxon>Embryophyta</taxon>
        <taxon>Tracheophyta</taxon>
        <taxon>Spermatophyta</taxon>
        <taxon>Magnoliopsida</taxon>
        <taxon>eudicotyledons</taxon>
        <taxon>Gunneridae</taxon>
        <taxon>Pentapetalae</taxon>
        <taxon>rosids</taxon>
        <taxon>malvids</taxon>
        <taxon>Brassicales</taxon>
        <taxon>Brassicaceae</taxon>
        <taxon>Brassiceae</taxon>
        <taxon>Eruca</taxon>
    </lineage>
</organism>
<reference evidence="1 2" key="1">
    <citation type="submission" date="2022-03" db="EMBL/GenBank/DDBJ databases">
        <authorList>
            <person name="Macdonald S."/>
            <person name="Ahmed S."/>
            <person name="Newling K."/>
        </authorList>
    </citation>
    <scope>NUCLEOTIDE SEQUENCE [LARGE SCALE GENOMIC DNA]</scope>
</reference>
<dbReference type="InterPro" id="IPR035810">
    <property type="entry name" value="PEBP_euk"/>
</dbReference>
<evidence type="ECO:0000313" key="1">
    <source>
        <dbReference type="EMBL" id="CAH8305068.1"/>
    </source>
</evidence>
<dbReference type="CDD" id="cd00866">
    <property type="entry name" value="PEBP_euk"/>
    <property type="match status" value="1"/>
</dbReference>
<dbReference type="EMBL" id="CAKOAT010060599">
    <property type="protein sequence ID" value="CAH8305068.1"/>
    <property type="molecule type" value="Genomic_DNA"/>
</dbReference>
<dbReference type="Proteomes" id="UP001642260">
    <property type="component" value="Unassembled WGS sequence"/>
</dbReference>
<accession>A0ABC8IWM9</accession>